<dbReference type="Proteomes" id="UP000061348">
    <property type="component" value="Unassembled WGS sequence"/>
</dbReference>
<reference evidence="1 2" key="1">
    <citation type="submission" date="2015-05" db="EMBL/GenBank/DDBJ databases">
        <title>A genomic and transcriptomic approach to investigate the blue pigment phenotype in Pseudomonas fluorescens.</title>
        <authorList>
            <person name="Andreani N.A."/>
            <person name="Cardazzo B."/>
        </authorList>
    </citation>
    <scope>NUCLEOTIDE SEQUENCE [LARGE SCALE GENOMIC DNA]</scope>
    <source>
        <strain evidence="1 2">Ps_22</strain>
    </source>
</reference>
<organism evidence="1 2">
    <name type="scientific">Pseudomonas fluorescens</name>
    <dbReference type="NCBI Taxonomy" id="294"/>
    <lineage>
        <taxon>Bacteria</taxon>
        <taxon>Pseudomonadati</taxon>
        <taxon>Pseudomonadota</taxon>
        <taxon>Gammaproteobacteria</taxon>
        <taxon>Pseudomonadales</taxon>
        <taxon>Pseudomonadaceae</taxon>
        <taxon>Pseudomonas</taxon>
    </lineage>
</organism>
<protein>
    <submittedName>
        <fullName evidence="1">Uncharacterized protein</fullName>
    </submittedName>
</protein>
<name>A0A125QHR5_PSEFL</name>
<gene>
    <name evidence="1" type="ORF">PFLmoz3_05041</name>
</gene>
<dbReference type="AlphaFoldDB" id="A0A125QHR5"/>
<proteinExistence type="predicted"/>
<evidence type="ECO:0000313" key="2">
    <source>
        <dbReference type="Proteomes" id="UP000061348"/>
    </source>
</evidence>
<comment type="caution">
    <text evidence="1">The sequence shown here is derived from an EMBL/GenBank/DDBJ whole genome shotgun (WGS) entry which is preliminary data.</text>
</comment>
<evidence type="ECO:0000313" key="1">
    <source>
        <dbReference type="EMBL" id="KWV85332.1"/>
    </source>
</evidence>
<dbReference type="EMBL" id="LCYA01000134">
    <property type="protein sequence ID" value="KWV85332.1"/>
    <property type="molecule type" value="Genomic_DNA"/>
</dbReference>
<sequence>MHDPQRNTAELVAELAHTTGQRLLAVGFDVGRHHHCGVGTDGSLERAGGVLDEALDGRISYVGADDLGELIYGSTATLERLFCGLVRAVFPRSLDAYSFAGANFLGSDLAVGVDIAMLQAAAELVESTLAEVALDQFVIENDCAVGRGVEHIQVVLDALQVCSLRLIVVDDQVAVDSCSHGSFPLLGQCEICGLAVLALKVALLLGGHFGAL</sequence>
<accession>A0A125QHR5</accession>